<evidence type="ECO:0000313" key="2">
    <source>
        <dbReference type="RefSeq" id="XP_002736102.1"/>
    </source>
</evidence>
<dbReference type="GeneID" id="100366610"/>
<organism evidence="1 2">
    <name type="scientific">Saccoglossus kowalevskii</name>
    <name type="common">Acorn worm</name>
    <dbReference type="NCBI Taxonomy" id="10224"/>
    <lineage>
        <taxon>Eukaryota</taxon>
        <taxon>Metazoa</taxon>
        <taxon>Hemichordata</taxon>
        <taxon>Enteropneusta</taxon>
        <taxon>Harrimaniidae</taxon>
        <taxon>Saccoglossus</taxon>
    </lineage>
</organism>
<dbReference type="SUPFAM" id="SSF52777">
    <property type="entry name" value="CoA-dependent acyltransferases"/>
    <property type="match status" value="2"/>
</dbReference>
<dbReference type="InterPro" id="IPR010828">
    <property type="entry name" value="Atf2/Sli1-like"/>
</dbReference>
<keyword evidence="1" id="KW-1185">Reference proteome</keyword>
<dbReference type="InterPro" id="IPR052058">
    <property type="entry name" value="Alcohol_O-acetyltransferase"/>
</dbReference>
<gene>
    <name evidence="2" type="primary">LOC100366610</name>
</gene>
<dbReference type="PANTHER" id="PTHR28037">
    <property type="entry name" value="ALCOHOL O-ACETYLTRANSFERASE 1-RELATED"/>
    <property type="match status" value="1"/>
</dbReference>
<dbReference type="Pfam" id="PF07247">
    <property type="entry name" value="AATase"/>
    <property type="match status" value="1"/>
</dbReference>
<dbReference type="PANTHER" id="PTHR28037:SF1">
    <property type="entry name" value="ALCOHOL O-ACETYLTRANSFERASE 1-RELATED"/>
    <property type="match status" value="1"/>
</dbReference>
<dbReference type="Gene3D" id="3.30.559.30">
    <property type="entry name" value="Nonribosomal peptide synthetase, condensation domain"/>
    <property type="match status" value="1"/>
</dbReference>
<dbReference type="RefSeq" id="XP_002736102.1">
    <property type="nucleotide sequence ID" value="XM_002736056.2"/>
</dbReference>
<accession>A0ABM0GS24</accession>
<protein>
    <submittedName>
        <fullName evidence="2">Uncharacterized protein LOC100366610</fullName>
    </submittedName>
</protein>
<dbReference type="Proteomes" id="UP000694865">
    <property type="component" value="Unplaced"/>
</dbReference>
<sequence>MASECGDNKQVDITDVDSNVDMEASTNKIEGQHCRKMDFMEQLSCSLEGSGTNVSMPFVVESKYPLTEDILRKSAILLSRRHPLLRSKVIKETKAGSSKIELFFGPMDEKDVVDIRTVDQIDWADTQAADGTILHNCETGPLWRIWFMKSIEISKEESEFGHQYRTNLVLGIHHGIMDGNSGVRLIDDLLTFLGMVHDNPDDLPSVESLPLIPGCYDLMPPRSITLPWYKIYKLIAMGLKGMTSSKQNMYAKYNKESLDSRSDCERQVHIHPLIFDRALTSKIVSQCRKNGVTVNSMFMVASAIAAAKFILGDNARPGKKYCMPALFAVNMRRFLPQHPGDNHISGFFSNTGCDFKVPVVVTPEEYWKITKAYHRNLLSRITNDSLLMAKIINFLVSVGVDPIKKMMGDLKKTPYGLMPSTYYMSNVGRCDFVTKENGRPFELSQVYMCVSMIDYSPLFVHNIFSIHGKILWGIIHCNRIMGVESVKQYADSIREIITMVCKDSE</sequence>
<dbReference type="InterPro" id="IPR023213">
    <property type="entry name" value="CAT-like_dom_sf"/>
</dbReference>
<evidence type="ECO:0000313" key="1">
    <source>
        <dbReference type="Proteomes" id="UP000694865"/>
    </source>
</evidence>
<proteinExistence type="predicted"/>
<name>A0ABM0GS24_SACKO</name>
<reference evidence="2" key="1">
    <citation type="submission" date="2025-08" db="UniProtKB">
        <authorList>
            <consortium name="RefSeq"/>
        </authorList>
    </citation>
    <scope>IDENTIFICATION</scope>
    <source>
        <tissue evidence="2">Testes</tissue>
    </source>
</reference>
<dbReference type="Gene3D" id="3.30.559.10">
    <property type="entry name" value="Chloramphenicol acetyltransferase-like domain"/>
    <property type="match status" value="1"/>
</dbReference>